<evidence type="ECO:0000256" key="3">
    <source>
        <dbReference type="ARBA" id="ARBA00022771"/>
    </source>
</evidence>
<dbReference type="Gene3D" id="3.30.160.60">
    <property type="entry name" value="Classic Zinc Finger"/>
    <property type="match status" value="1"/>
</dbReference>
<keyword evidence="3 5" id="KW-0863">Zinc-finger</keyword>
<dbReference type="RefSeq" id="XP_033688246.1">
    <property type="nucleotide sequence ID" value="XM_033825598.1"/>
</dbReference>
<keyword evidence="4" id="KW-0862">Zinc</keyword>
<dbReference type="OrthoDB" id="6105938at2759"/>
<dbReference type="SMART" id="SM00355">
    <property type="entry name" value="ZnF_C2H2"/>
    <property type="match status" value="5"/>
</dbReference>
<evidence type="ECO:0000313" key="7">
    <source>
        <dbReference type="EMBL" id="KAF2253242.1"/>
    </source>
</evidence>
<dbReference type="AlphaFoldDB" id="A0A6A6ITP2"/>
<dbReference type="InterPro" id="IPR036236">
    <property type="entry name" value="Znf_C2H2_sf"/>
</dbReference>
<dbReference type="GeneID" id="54578928"/>
<dbReference type="Proteomes" id="UP000800094">
    <property type="component" value="Unassembled WGS sequence"/>
</dbReference>
<dbReference type="PROSITE" id="PS00028">
    <property type="entry name" value="ZINC_FINGER_C2H2_1"/>
    <property type="match status" value="1"/>
</dbReference>
<evidence type="ECO:0000256" key="4">
    <source>
        <dbReference type="ARBA" id="ARBA00022833"/>
    </source>
</evidence>
<evidence type="ECO:0000313" key="8">
    <source>
        <dbReference type="Proteomes" id="UP000800094"/>
    </source>
</evidence>
<accession>A0A6A6ITP2</accession>
<name>A0A6A6ITP2_9PLEO</name>
<dbReference type="Pfam" id="PF00096">
    <property type="entry name" value="zf-C2H2"/>
    <property type="match status" value="1"/>
</dbReference>
<reference evidence="7" key="1">
    <citation type="journal article" date="2020" name="Stud. Mycol.">
        <title>101 Dothideomycetes genomes: a test case for predicting lifestyles and emergence of pathogens.</title>
        <authorList>
            <person name="Haridas S."/>
            <person name="Albert R."/>
            <person name="Binder M."/>
            <person name="Bloem J."/>
            <person name="Labutti K."/>
            <person name="Salamov A."/>
            <person name="Andreopoulos B."/>
            <person name="Baker S."/>
            <person name="Barry K."/>
            <person name="Bills G."/>
            <person name="Bluhm B."/>
            <person name="Cannon C."/>
            <person name="Castanera R."/>
            <person name="Culley D."/>
            <person name="Daum C."/>
            <person name="Ezra D."/>
            <person name="Gonzalez J."/>
            <person name="Henrissat B."/>
            <person name="Kuo A."/>
            <person name="Liang C."/>
            <person name="Lipzen A."/>
            <person name="Lutzoni F."/>
            <person name="Magnuson J."/>
            <person name="Mondo S."/>
            <person name="Nolan M."/>
            <person name="Ohm R."/>
            <person name="Pangilinan J."/>
            <person name="Park H.-J."/>
            <person name="Ramirez L."/>
            <person name="Alfaro M."/>
            <person name="Sun H."/>
            <person name="Tritt A."/>
            <person name="Yoshinaga Y."/>
            <person name="Zwiers L.-H."/>
            <person name="Turgeon B."/>
            <person name="Goodwin S."/>
            <person name="Spatafora J."/>
            <person name="Crous P."/>
            <person name="Grigoriev I."/>
        </authorList>
    </citation>
    <scope>NUCLEOTIDE SEQUENCE</scope>
    <source>
        <strain evidence="7">CBS 122368</strain>
    </source>
</reference>
<evidence type="ECO:0000256" key="5">
    <source>
        <dbReference type="PROSITE-ProRule" id="PRU00042"/>
    </source>
</evidence>
<protein>
    <recommendedName>
        <fullName evidence="6">C2H2-type domain-containing protein</fullName>
    </recommendedName>
</protein>
<dbReference type="GO" id="GO:0008270">
    <property type="term" value="F:zinc ion binding"/>
    <property type="evidence" value="ECO:0007669"/>
    <property type="project" value="UniProtKB-KW"/>
</dbReference>
<keyword evidence="1" id="KW-0479">Metal-binding</keyword>
<gene>
    <name evidence="7" type="ORF">BU26DRAFT_477300</name>
</gene>
<sequence>MVGIALYHCTRCDRPFVHAEALYQHLSSSQAHWPCTECGFDGPHRADLMSHYRKTGCRHVCEGCSGGAGFGWVNDSPEYWEHVAREHVCTVCGRHFGSESNLQHHAITHRNATIKCLACDRRFTTYGGMIIHLEAGTCASGIDMLDLNKSAAMCYQSRKWVFKEFRNGLREHIAPAPAECPFKCPTCEAGLPKLSSLFMHVASPSCGQGINGGAMKKLKRWLWKRHHAGYHRA</sequence>
<keyword evidence="2" id="KW-0677">Repeat</keyword>
<dbReference type="PANTHER" id="PTHR24409">
    <property type="entry name" value="ZINC FINGER PROTEIN 142"/>
    <property type="match status" value="1"/>
</dbReference>
<proteinExistence type="predicted"/>
<feature type="domain" description="C2H2-type" evidence="6">
    <location>
        <begin position="87"/>
        <end position="114"/>
    </location>
</feature>
<dbReference type="InterPro" id="IPR013087">
    <property type="entry name" value="Znf_C2H2_type"/>
</dbReference>
<dbReference type="GO" id="GO:0005634">
    <property type="term" value="C:nucleus"/>
    <property type="evidence" value="ECO:0007669"/>
    <property type="project" value="TreeGrafter"/>
</dbReference>
<organism evidence="7 8">
    <name type="scientific">Trematosphaeria pertusa</name>
    <dbReference type="NCBI Taxonomy" id="390896"/>
    <lineage>
        <taxon>Eukaryota</taxon>
        <taxon>Fungi</taxon>
        <taxon>Dikarya</taxon>
        <taxon>Ascomycota</taxon>
        <taxon>Pezizomycotina</taxon>
        <taxon>Dothideomycetes</taxon>
        <taxon>Pleosporomycetidae</taxon>
        <taxon>Pleosporales</taxon>
        <taxon>Massarineae</taxon>
        <taxon>Trematosphaeriaceae</taxon>
        <taxon>Trematosphaeria</taxon>
    </lineage>
</organism>
<feature type="domain" description="C2H2-type" evidence="6">
    <location>
        <begin position="7"/>
        <end position="32"/>
    </location>
</feature>
<dbReference type="GO" id="GO:0000981">
    <property type="term" value="F:DNA-binding transcription factor activity, RNA polymerase II-specific"/>
    <property type="evidence" value="ECO:0007669"/>
    <property type="project" value="TreeGrafter"/>
</dbReference>
<keyword evidence="8" id="KW-1185">Reference proteome</keyword>
<dbReference type="EMBL" id="ML987191">
    <property type="protein sequence ID" value="KAF2253242.1"/>
    <property type="molecule type" value="Genomic_DNA"/>
</dbReference>
<dbReference type="PANTHER" id="PTHR24409:SF356">
    <property type="entry name" value="C2H2 FINGER DOMAIN TRANSCRIPTION FACTOR (EUROFUNG)"/>
    <property type="match status" value="1"/>
</dbReference>
<evidence type="ECO:0000256" key="1">
    <source>
        <dbReference type="ARBA" id="ARBA00022723"/>
    </source>
</evidence>
<dbReference type="SUPFAM" id="SSF57667">
    <property type="entry name" value="beta-beta-alpha zinc fingers"/>
    <property type="match status" value="1"/>
</dbReference>
<evidence type="ECO:0000256" key="2">
    <source>
        <dbReference type="ARBA" id="ARBA00022737"/>
    </source>
</evidence>
<dbReference type="PROSITE" id="PS50157">
    <property type="entry name" value="ZINC_FINGER_C2H2_2"/>
    <property type="match status" value="2"/>
</dbReference>
<dbReference type="GO" id="GO:0000977">
    <property type="term" value="F:RNA polymerase II transcription regulatory region sequence-specific DNA binding"/>
    <property type="evidence" value="ECO:0007669"/>
    <property type="project" value="TreeGrafter"/>
</dbReference>
<evidence type="ECO:0000259" key="6">
    <source>
        <dbReference type="PROSITE" id="PS50157"/>
    </source>
</evidence>